<evidence type="ECO:0000313" key="2">
    <source>
        <dbReference type="EMBL" id="ASV75815.1"/>
    </source>
</evidence>
<reference evidence="2 3" key="1">
    <citation type="journal article" name="Front. Microbiol.">
        <title>Sugar Metabolism of the First Thermophilic Planctomycete Thermogutta terrifontis: Comparative Genomic and Transcriptomic Approaches.</title>
        <authorList>
            <person name="Elcheninov A.G."/>
            <person name="Menzel P."/>
            <person name="Gudbergsdottir S.R."/>
            <person name="Slesarev A.I."/>
            <person name="Kadnikov V.V."/>
            <person name="Krogh A."/>
            <person name="Bonch-Osmolovskaya E.A."/>
            <person name="Peng X."/>
            <person name="Kublanov I.V."/>
        </authorList>
    </citation>
    <scope>NUCLEOTIDE SEQUENCE [LARGE SCALE GENOMIC DNA]</scope>
    <source>
        <strain evidence="2 3">R1</strain>
    </source>
</reference>
<gene>
    <name evidence="2" type="ORF">THTE_3213</name>
</gene>
<dbReference type="Pfam" id="PF13298">
    <property type="entry name" value="LigD_N"/>
    <property type="match status" value="1"/>
</dbReference>
<evidence type="ECO:0000313" key="3">
    <source>
        <dbReference type="Proteomes" id="UP000215086"/>
    </source>
</evidence>
<dbReference type="RefSeq" id="WP_095415759.1">
    <property type="nucleotide sequence ID" value="NZ_CP018477.1"/>
</dbReference>
<dbReference type="InterPro" id="IPR014144">
    <property type="entry name" value="LigD_PE_domain"/>
</dbReference>
<name>A0A286RIM4_9BACT</name>
<dbReference type="EMBL" id="CP018477">
    <property type="protein sequence ID" value="ASV75815.1"/>
    <property type="molecule type" value="Genomic_DNA"/>
</dbReference>
<evidence type="ECO:0000259" key="1">
    <source>
        <dbReference type="Pfam" id="PF13298"/>
    </source>
</evidence>
<accession>A0A286RIM4</accession>
<feature type="domain" description="DNA ligase D 3'-phosphoesterase" evidence="1">
    <location>
        <begin position="8"/>
        <end position="101"/>
    </location>
</feature>
<dbReference type="OrthoDB" id="288736at2"/>
<keyword evidence="3" id="KW-1185">Reference proteome</keyword>
<dbReference type="KEGG" id="ttf:THTE_3213"/>
<proteinExistence type="predicted"/>
<dbReference type="Proteomes" id="UP000215086">
    <property type="component" value="Chromosome"/>
</dbReference>
<sequence length="123" mass="14257">MRRFVILEHDSPRGLHYDFMLETATLLCTWALGEMPAAGKTIPAQQLPDHRRIYLEYEGEISGGRGTVRRWDEGTYLLRKRTSLMLELVLSGNRLRGRATLSLVDPECQAWRFEYWPDDSLTS</sequence>
<organism evidence="2 3">
    <name type="scientific">Thermogutta terrifontis</name>
    <dbReference type="NCBI Taxonomy" id="1331910"/>
    <lineage>
        <taxon>Bacteria</taxon>
        <taxon>Pseudomonadati</taxon>
        <taxon>Planctomycetota</taxon>
        <taxon>Planctomycetia</taxon>
        <taxon>Pirellulales</taxon>
        <taxon>Thermoguttaceae</taxon>
        <taxon>Thermogutta</taxon>
    </lineage>
</organism>
<dbReference type="AlphaFoldDB" id="A0A286RIM4"/>
<protein>
    <recommendedName>
        <fullName evidence="1">DNA ligase D 3'-phosphoesterase domain-containing protein</fullName>
    </recommendedName>
</protein>